<evidence type="ECO:0000313" key="2">
    <source>
        <dbReference type="EMBL" id="PAP92349.1"/>
    </source>
</evidence>
<dbReference type="GO" id="GO:0004190">
    <property type="term" value="F:aspartic-type endopeptidase activity"/>
    <property type="evidence" value="ECO:0007669"/>
    <property type="project" value="InterPro"/>
</dbReference>
<dbReference type="InterPro" id="IPR020080">
    <property type="entry name" value="OM_adhesin/peptidase_omptin"/>
</dbReference>
<dbReference type="AlphaFoldDB" id="A0A271KBH3"/>
<dbReference type="InterPro" id="IPR053724">
    <property type="entry name" value="OMP_A26_sf"/>
</dbReference>
<comment type="caution">
    <text evidence="2">The sequence shown here is derived from an EMBL/GenBank/DDBJ whole genome shotgun (WGS) entry which is preliminary data.</text>
</comment>
<organism evidence="2 3">
    <name type="scientific">Mesorhizobium wenxiniae</name>
    <dbReference type="NCBI Taxonomy" id="2014805"/>
    <lineage>
        <taxon>Bacteria</taxon>
        <taxon>Pseudomonadati</taxon>
        <taxon>Pseudomonadota</taxon>
        <taxon>Alphaproteobacteria</taxon>
        <taxon>Hyphomicrobiales</taxon>
        <taxon>Phyllobacteriaceae</taxon>
        <taxon>Mesorhizobium</taxon>
    </lineage>
</organism>
<evidence type="ECO:0000256" key="1">
    <source>
        <dbReference type="SAM" id="MobiDB-lite"/>
    </source>
</evidence>
<evidence type="ECO:0000313" key="3">
    <source>
        <dbReference type="Proteomes" id="UP000215931"/>
    </source>
</evidence>
<accession>A0A271KBH3</accession>
<sequence>MARQRGSGRTKPFYAAHQTKGNDQSRPGHRIGVQRLCTNAQQWSPRQTTPANGRCEPPSFNERSPTEVPRRPHESLHISICNSCFRHVLHIVDHRHGGAFDHLFSARQERRVSWWRWLHLAKGQRAFLRRSGQSYQQIDLGNRRAGSDHRAKGRGLEELDHLSQRRIAGQDWSDQSIHPDTRLDRYINLDMAAGPDFVINDATVINLHGGFKYTNMMRFVHIEWGRLRLSRGSRQVPGRRTGHRLRTALFRPVPWRESDHDARELDALGSAPQRLHR</sequence>
<dbReference type="SUPFAM" id="SSF69917">
    <property type="entry name" value="OMPT-like"/>
    <property type="match status" value="1"/>
</dbReference>
<dbReference type="OrthoDB" id="5464981at2"/>
<dbReference type="EMBL" id="NPKH01000035">
    <property type="protein sequence ID" value="PAP92349.1"/>
    <property type="molecule type" value="Genomic_DNA"/>
</dbReference>
<name>A0A271KBH3_9HYPH</name>
<evidence type="ECO:0008006" key="4">
    <source>
        <dbReference type="Google" id="ProtNLM"/>
    </source>
</evidence>
<protein>
    <recommendedName>
        <fullName evidence="4">Omptin family outer membrane protease</fullName>
    </recommendedName>
</protein>
<dbReference type="Proteomes" id="UP000215931">
    <property type="component" value="Unassembled WGS sequence"/>
</dbReference>
<proteinExistence type="predicted"/>
<keyword evidence="3" id="KW-1185">Reference proteome</keyword>
<feature type="compositionally biased region" description="Polar residues" evidence="1">
    <location>
        <begin position="36"/>
        <end position="51"/>
    </location>
</feature>
<gene>
    <name evidence="2" type="ORF">CIT31_28025</name>
</gene>
<dbReference type="Gene3D" id="2.40.128.90">
    <property type="entry name" value="OMPT-like"/>
    <property type="match status" value="1"/>
</dbReference>
<feature type="region of interest" description="Disordered" evidence="1">
    <location>
        <begin position="1"/>
        <end position="71"/>
    </location>
</feature>
<reference evidence="2 3" key="1">
    <citation type="submission" date="2017-08" db="EMBL/GenBank/DDBJ databases">
        <title>Mesorhizobium wenxinae sp. nov., a novel rhizobial species isolated from root nodules of chickpea (Cicer arietinum L.).</title>
        <authorList>
            <person name="Zhang J."/>
        </authorList>
    </citation>
    <scope>NUCLEOTIDE SEQUENCE [LARGE SCALE GENOMIC DNA]</scope>
    <source>
        <strain evidence="3">WYCCWR 10019</strain>
    </source>
</reference>